<dbReference type="GO" id="GO:0046471">
    <property type="term" value="P:phosphatidylglycerol metabolic process"/>
    <property type="evidence" value="ECO:0000318"/>
    <property type="project" value="GO_Central"/>
</dbReference>
<dbReference type="GO" id="GO:0046470">
    <property type="term" value="P:phosphatidylcholine metabolic process"/>
    <property type="evidence" value="ECO:0000318"/>
    <property type="project" value="GO_Central"/>
</dbReference>
<proteinExistence type="inferred from homology"/>
<evidence type="ECO:0000256" key="2">
    <source>
        <dbReference type="ARBA" id="ARBA00007892"/>
    </source>
</evidence>
<dbReference type="InterPro" id="IPR036444">
    <property type="entry name" value="PLipase_A2_dom_sf"/>
</dbReference>
<reference evidence="11" key="2">
    <citation type="submission" date="2025-08" db="UniProtKB">
        <authorList>
            <consortium name="RefSeq"/>
        </authorList>
    </citation>
    <scope>IDENTIFICATION</scope>
    <source>
        <strain evidence="11">S238N-H82</strain>
        <tissue evidence="11">Testes</tissue>
    </source>
</reference>
<comment type="catalytic activity">
    <reaction evidence="8">
        <text>a 1,2-diacyl-sn-glycero-3-phosphocholine + H2O = a 1-acyl-sn-glycero-3-phosphocholine + a fatty acid + H(+)</text>
        <dbReference type="Rhea" id="RHEA:15801"/>
        <dbReference type="ChEBI" id="CHEBI:15377"/>
        <dbReference type="ChEBI" id="CHEBI:15378"/>
        <dbReference type="ChEBI" id="CHEBI:28868"/>
        <dbReference type="ChEBI" id="CHEBI:57643"/>
        <dbReference type="ChEBI" id="CHEBI:58168"/>
        <dbReference type="EC" id="3.1.1.4"/>
    </reaction>
</comment>
<feature type="disulfide bond" evidence="7">
    <location>
        <begin position="128"/>
        <end position="143"/>
    </location>
</feature>
<keyword evidence="3 8" id="KW-0964">Secreted</keyword>
<dbReference type="OrthoDB" id="5841574at2759"/>
<dbReference type="GO" id="GO:0005509">
    <property type="term" value="F:calcium ion binding"/>
    <property type="evidence" value="ECO:0000318"/>
    <property type="project" value="GO_Central"/>
</dbReference>
<dbReference type="InterPro" id="IPR033112">
    <property type="entry name" value="PLA2_Asp_AS"/>
</dbReference>
<feature type="chain" id="PRO_5039963388" description="Phospholipase A2" evidence="8">
    <location>
        <begin position="31"/>
        <end position="175"/>
    </location>
</feature>
<dbReference type="InterPro" id="IPR016090">
    <property type="entry name" value="PLA2-like_dom"/>
</dbReference>
<evidence type="ECO:0000313" key="11">
    <source>
        <dbReference type="RefSeq" id="XP_035689384.1"/>
    </source>
</evidence>
<evidence type="ECO:0000256" key="6">
    <source>
        <dbReference type="PIRSR" id="PIRSR601211-2"/>
    </source>
</evidence>
<keyword evidence="8" id="KW-0732">Signal</keyword>
<keyword evidence="10" id="KW-1185">Reference proteome</keyword>
<evidence type="ECO:0000256" key="7">
    <source>
        <dbReference type="PIRSR" id="PIRSR601211-3"/>
    </source>
</evidence>
<dbReference type="Proteomes" id="UP000001554">
    <property type="component" value="Chromosome 10"/>
</dbReference>
<evidence type="ECO:0000256" key="1">
    <source>
        <dbReference type="ARBA" id="ARBA00004613"/>
    </source>
</evidence>
<sequence>MLSVLKMLSWNRLVVCLTVYMALVTPGTNAKPRGTLTGSAIKYSTDRENRGLWQFGSMISCATQRSPLDYTDYGCFCGYGGGGTPMDGVDRCCQMHDSCYDMVMKKCWSIYPYLAPYSSTCKNRRITCHHPWWSWSQCPMMLCECDRMAAYCFTWHDYNPDNYGRCEQPSASPTQ</sequence>
<protein>
    <recommendedName>
        <fullName evidence="8">Phospholipase A2</fullName>
        <ecNumber evidence="8">3.1.1.4</ecNumber>
    </recommendedName>
</protein>
<keyword evidence="4 7" id="KW-1015">Disulfide bond</keyword>
<dbReference type="InterPro" id="IPR033113">
    <property type="entry name" value="PLA2_histidine"/>
</dbReference>
<dbReference type="InterPro" id="IPR001211">
    <property type="entry name" value="PLA2"/>
</dbReference>
<dbReference type="RefSeq" id="XP_035689384.1">
    <property type="nucleotide sequence ID" value="XM_035833491.1"/>
</dbReference>
<dbReference type="GO" id="GO:0047498">
    <property type="term" value="F:calcium-dependent phospholipase A2 activity"/>
    <property type="evidence" value="ECO:0000318"/>
    <property type="project" value="GO_Central"/>
</dbReference>
<dbReference type="FunFam" id="1.20.90.10:FF:000007">
    <property type="entry name" value="Acidic phospholipase A2"/>
    <property type="match status" value="1"/>
</dbReference>
<dbReference type="Pfam" id="PF00068">
    <property type="entry name" value="Phospholip_A2_1"/>
    <property type="match status" value="1"/>
</dbReference>
<dbReference type="SUPFAM" id="SSF48619">
    <property type="entry name" value="Phospholipase A2, PLA2"/>
    <property type="match status" value="1"/>
</dbReference>
<dbReference type="Gene3D" id="1.20.90.10">
    <property type="entry name" value="Phospholipase A2 domain"/>
    <property type="match status" value="1"/>
</dbReference>
<keyword evidence="6 8" id="KW-0106">Calcium</keyword>
<gene>
    <name evidence="11" type="primary">LOC118424757</name>
</gene>
<keyword evidence="8" id="KW-0443">Lipid metabolism</keyword>
<name>A0A9J7LWE3_BRAFL</name>
<feature type="binding site" evidence="6">
    <location>
        <position position="97"/>
    </location>
    <ligand>
        <name>Ca(2+)</name>
        <dbReference type="ChEBI" id="CHEBI:29108"/>
    </ligand>
</feature>
<evidence type="ECO:0000256" key="3">
    <source>
        <dbReference type="ARBA" id="ARBA00022525"/>
    </source>
</evidence>
<feature type="active site" evidence="5">
    <location>
        <position position="96"/>
    </location>
</feature>
<organism evidence="10 11">
    <name type="scientific">Branchiostoma floridae</name>
    <name type="common">Florida lancelet</name>
    <name type="synonym">Amphioxus</name>
    <dbReference type="NCBI Taxonomy" id="7739"/>
    <lineage>
        <taxon>Eukaryota</taxon>
        <taxon>Metazoa</taxon>
        <taxon>Chordata</taxon>
        <taxon>Cephalochordata</taxon>
        <taxon>Leptocardii</taxon>
        <taxon>Amphioxiformes</taxon>
        <taxon>Branchiostomatidae</taxon>
        <taxon>Branchiostoma</taxon>
    </lineage>
</organism>
<dbReference type="GO" id="GO:0005543">
    <property type="term" value="F:phospholipid binding"/>
    <property type="evidence" value="ECO:0000318"/>
    <property type="project" value="GO_Central"/>
</dbReference>
<feature type="disulfide bond" evidence="7">
    <location>
        <begin position="77"/>
        <end position="93"/>
    </location>
</feature>
<feature type="disulfide bond" evidence="7">
    <location>
        <begin position="92"/>
        <end position="152"/>
    </location>
</feature>
<evidence type="ECO:0000313" key="10">
    <source>
        <dbReference type="Proteomes" id="UP000001554"/>
    </source>
</evidence>
<dbReference type="PRINTS" id="PR00389">
    <property type="entry name" value="PHPHLIPASEA2"/>
</dbReference>
<evidence type="ECO:0000256" key="4">
    <source>
        <dbReference type="ARBA" id="ARBA00023157"/>
    </source>
</evidence>
<dbReference type="EC" id="3.1.1.4" evidence="8"/>
<feature type="active site" evidence="5">
    <location>
        <position position="146"/>
    </location>
</feature>
<keyword evidence="8" id="KW-0378">Hydrolase</keyword>
<feature type="domain" description="Phospholipase A2-like central" evidence="9">
    <location>
        <begin position="51"/>
        <end position="167"/>
    </location>
</feature>
<dbReference type="GO" id="GO:0016042">
    <property type="term" value="P:lipid catabolic process"/>
    <property type="evidence" value="ECO:0007669"/>
    <property type="project" value="InterPro"/>
</dbReference>
<dbReference type="GeneID" id="118424757"/>
<comment type="similarity">
    <text evidence="2">Belongs to the phospholipase A2 family. Group I subfamily. D49 sub-subfamily.</text>
</comment>
<dbReference type="PROSITE" id="PS00118">
    <property type="entry name" value="PA2_HIS"/>
    <property type="match status" value="1"/>
</dbReference>
<comment type="subcellular location">
    <subcellularLocation>
        <location evidence="1 8">Secreted</location>
    </subcellularLocation>
</comment>
<dbReference type="SMART" id="SM00085">
    <property type="entry name" value="PA2c"/>
    <property type="match status" value="1"/>
</dbReference>
<dbReference type="CDD" id="cd00125">
    <property type="entry name" value="PLA2c"/>
    <property type="match status" value="1"/>
</dbReference>
<dbReference type="AlphaFoldDB" id="A0A9J7LWE3"/>
<dbReference type="PROSITE" id="PS00119">
    <property type="entry name" value="PA2_ASP"/>
    <property type="match status" value="1"/>
</dbReference>
<dbReference type="GO" id="GO:0050482">
    <property type="term" value="P:arachidonate secretion"/>
    <property type="evidence" value="ECO:0007669"/>
    <property type="project" value="InterPro"/>
</dbReference>
<dbReference type="KEGG" id="bfo:118424757"/>
<dbReference type="PANTHER" id="PTHR11716:SF106">
    <property type="entry name" value="PHOSPHOLIPASE A2 A2-ACTITOXIN-UCS2A-LIKE"/>
    <property type="match status" value="1"/>
</dbReference>
<feature type="signal peptide" evidence="8">
    <location>
        <begin position="1"/>
        <end position="30"/>
    </location>
</feature>
<feature type="binding site" evidence="6">
    <location>
        <position position="76"/>
    </location>
    <ligand>
        <name>Ca(2+)</name>
        <dbReference type="ChEBI" id="CHEBI:29108"/>
    </ligand>
</feature>
<evidence type="ECO:0000259" key="9">
    <source>
        <dbReference type="SMART" id="SM00085"/>
    </source>
</evidence>
<dbReference type="PANTHER" id="PTHR11716">
    <property type="entry name" value="PHOSPHOLIPASE A2 FAMILY MEMBER"/>
    <property type="match status" value="1"/>
</dbReference>
<accession>A0A9J7LWE3</accession>
<keyword evidence="6" id="KW-0479">Metal-binding</keyword>
<dbReference type="GO" id="GO:0005576">
    <property type="term" value="C:extracellular region"/>
    <property type="evidence" value="ECO:0007669"/>
    <property type="project" value="UniProtKB-SubCell"/>
</dbReference>
<feature type="binding site" evidence="6">
    <location>
        <position position="80"/>
    </location>
    <ligand>
        <name>Ca(2+)</name>
        <dbReference type="ChEBI" id="CHEBI:29108"/>
    </ligand>
</feature>
<evidence type="ECO:0000256" key="8">
    <source>
        <dbReference type="RuleBase" id="RU361236"/>
    </source>
</evidence>
<feature type="binding site" evidence="6">
    <location>
        <position position="78"/>
    </location>
    <ligand>
        <name>Ca(2+)</name>
        <dbReference type="ChEBI" id="CHEBI:29108"/>
    </ligand>
</feature>
<dbReference type="OMA" id="ECDMHIC"/>
<reference evidence="10" key="1">
    <citation type="journal article" date="2020" name="Nat. Ecol. Evol.">
        <title>Deeply conserved synteny resolves early events in vertebrate evolution.</title>
        <authorList>
            <person name="Simakov O."/>
            <person name="Marletaz F."/>
            <person name="Yue J.X."/>
            <person name="O'Connell B."/>
            <person name="Jenkins J."/>
            <person name="Brandt A."/>
            <person name="Calef R."/>
            <person name="Tung C.H."/>
            <person name="Huang T.K."/>
            <person name="Schmutz J."/>
            <person name="Satoh N."/>
            <person name="Yu J.K."/>
            <person name="Putnam N.H."/>
            <person name="Green R.E."/>
            <person name="Rokhsar D.S."/>
        </authorList>
    </citation>
    <scope>NUCLEOTIDE SEQUENCE [LARGE SCALE GENOMIC DNA]</scope>
    <source>
        <strain evidence="10">S238N-H82</strain>
    </source>
</reference>
<comment type="cofactor">
    <cofactor evidence="6">
        <name>Ca(2+)</name>
        <dbReference type="ChEBI" id="CHEBI:29108"/>
    </cofactor>
    <text evidence="6">Binds 1 Ca(2+) ion per subunit.</text>
</comment>
<evidence type="ECO:0000256" key="5">
    <source>
        <dbReference type="PIRSR" id="PIRSR601211-1"/>
    </source>
</evidence>
<feature type="disulfide bond" evidence="7">
    <location>
        <begin position="99"/>
        <end position="145"/>
    </location>
</feature>